<gene>
    <name evidence="1" type="ORF">DFJ65_1050</name>
</gene>
<evidence type="ECO:0000313" key="1">
    <source>
        <dbReference type="EMBL" id="REF30057.1"/>
    </source>
</evidence>
<name>A0A3D9ULA7_9MICO</name>
<accession>A0A3D9ULA7</accession>
<dbReference type="AlphaFoldDB" id="A0A3D9ULA7"/>
<sequence>MRELSTPRKWVQIKPSRRHADDRVGPNQTVTVVPNQTVIAT</sequence>
<proteinExistence type="predicted"/>
<dbReference type="Proteomes" id="UP000256253">
    <property type="component" value="Unassembled WGS sequence"/>
</dbReference>
<comment type="caution">
    <text evidence="1">The sequence shown here is derived from an EMBL/GenBank/DDBJ whole genome shotgun (WGS) entry which is preliminary data.</text>
</comment>
<keyword evidence="2" id="KW-1185">Reference proteome</keyword>
<dbReference type="EMBL" id="QTUA01000001">
    <property type="protein sequence ID" value="REF30057.1"/>
    <property type="molecule type" value="Genomic_DNA"/>
</dbReference>
<reference evidence="1 2" key="1">
    <citation type="submission" date="2018-08" db="EMBL/GenBank/DDBJ databases">
        <title>Sequencing the genomes of 1000 actinobacteria strains.</title>
        <authorList>
            <person name="Klenk H.-P."/>
        </authorList>
    </citation>
    <scope>NUCLEOTIDE SEQUENCE [LARGE SCALE GENOMIC DNA]</scope>
    <source>
        <strain evidence="1 2">DSM 22967</strain>
    </source>
</reference>
<protein>
    <submittedName>
        <fullName evidence="1">Uncharacterized protein</fullName>
    </submittedName>
</protein>
<organism evidence="1 2">
    <name type="scientific">Calidifontibacter indicus</name>
    <dbReference type="NCBI Taxonomy" id="419650"/>
    <lineage>
        <taxon>Bacteria</taxon>
        <taxon>Bacillati</taxon>
        <taxon>Actinomycetota</taxon>
        <taxon>Actinomycetes</taxon>
        <taxon>Micrococcales</taxon>
        <taxon>Dermacoccaceae</taxon>
        <taxon>Calidifontibacter</taxon>
    </lineage>
</organism>
<evidence type="ECO:0000313" key="2">
    <source>
        <dbReference type="Proteomes" id="UP000256253"/>
    </source>
</evidence>